<evidence type="ECO:0000259" key="3">
    <source>
        <dbReference type="Pfam" id="PF01557"/>
    </source>
</evidence>
<evidence type="ECO:0000256" key="2">
    <source>
        <dbReference type="SAM" id="MobiDB-lite"/>
    </source>
</evidence>
<evidence type="ECO:0000256" key="1">
    <source>
        <dbReference type="ARBA" id="ARBA00022723"/>
    </source>
</evidence>
<name>A0A2I8VLS5_9EURY</name>
<dbReference type="PANTHER" id="PTHR11820:SF7">
    <property type="entry name" value="ACYLPYRUVASE FAHD1, MITOCHONDRIAL"/>
    <property type="match status" value="1"/>
</dbReference>
<dbReference type="InterPro" id="IPR011234">
    <property type="entry name" value="Fumarylacetoacetase-like_C"/>
</dbReference>
<dbReference type="GO" id="GO:0016853">
    <property type="term" value="F:isomerase activity"/>
    <property type="evidence" value="ECO:0007669"/>
    <property type="project" value="UniProtKB-KW"/>
</dbReference>
<dbReference type="InterPro" id="IPR036663">
    <property type="entry name" value="Fumarylacetoacetase_C_sf"/>
</dbReference>
<evidence type="ECO:0000313" key="5">
    <source>
        <dbReference type="Proteomes" id="UP000236584"/>
    </source>
</evidence>
<gene>
    <name evidence="4" type="ORF">C2R22_15545</name>
</gene>
<feature type="domain" description="Fumarylacetoacetase-like C-terminal" evidence="3">
    <location>
        <begin position="45"/>
        <end position="262"/>
    </location>
</feature>
<dbReference type="Pfam" id="PF01557">
    <property type="entry name" value="FAA_hydrolase"/>
    <property type="match status" value="1"/>
</dbReference>
<evidence type="ECO:0000313" key="4">
    <source>
        <dbReference type="EMBL" id="AUV82876.1"/>
    </source>
</evidence>
<sequence>MRKVRFRDQAGATREGEWDDDGIQFGGTEYDPAEVDILPPVEPTKIVCVAANYIEHIKEAGRSIPEDLPPRPGFFLKGPNAVAGHGDTVTLPTPAATEEELAGREKGDIVLGQGRMDYEGEFGVVIGEQCRNVSEDDYLDVVAGYTCLNDISNRDDQDLERNWVRGKAFDGSAPIGPVLATPDEVPEEPRVQLWVNGEQRQDSNNDELVFPVSKAISEVSRFLTLEPGDIVAMGTTVGVGPLSDGDTVDIEVEGVGRLTHYVEA</sequence>
<dbReference type="AlphaFoldDB" id="A0A2I8VLS5"/>
<dbReference type="GO" id="GO:0018773">
    <property type="term" value="F:acetylpyruvate hydrolase activity"/>
    <property type="evidence" value="ECO:0007669"/>
    <property type="project" value="TreeGrafter"/>
</dbReference>
<dbReference type="GeneID" id="35593535"/>
<accession>A0A2I8VLS5</accession>
<dbReference type="Proteomes" id="UP000236584">
    <property type="component" value="Chromosome"/>
</dbReference>
<dbReference type="SUPFAM" id="SSF56529">
    <property type="entry name" value="FAH"/>
    <property type="match status" value="1"/>
</dbReference>
<dbReference type="GO" id="GO:0046872">
    <property type="term" value="F:metal ion binding"/>
    <property type="evidence" value="ECO:0007669"/>
    <property type="project" value="UniProtKB-KW"/>
</dbReference>
<dbReference type="RefSeq" id="WP_103426565.1">
    <property type="nucleotide sequence ID" value="NZ_CP026309.1"/>
</dbReference>
<keyword evidence="4" id="KW-0413">Isomerase</keyword>
<keyword evidence="1" id="KW-0479">Metal-binding</keyword>
<dbReference type="OrthoDB" id="6242at2157"/>
<proteinExistence type="predicted"/>
<dbReference type="Gene3D" id="3.90.850.10">
    <property type="entry name" value="Fumarylacetoacetase-like, C-terminal domain"/>
    <property type="match status" value="1"/>
</dbReference>
<feature type="region of interest" description="Disordered" evidence="2">
    <location>
        <begin position="1"/>
        <end position="24"/>
    </location>
</feature>
<keyword evidence="5" id="KW-1185">Reference proteome</keyword>
<protein>
    <submittedName>
        <fullName evidence="4">2-hydroxyhepta-2,4-diene-1,7-dioate isomerase</fullName>
    </submittedName>
</protein>
<dbReference type="KEGG" id="srub:C2R22_15545"/>
<dbReference type="EMBL" id="CP026309">
    <property type="protein sequence ID" value="AUV82876.1"/>
    <property type="molecule type" value="Genomic_DNA"/>
</dbReference>
<organism evidence="4 5">
    <name type="scientific">Salinigranum rubrum</name>
    <dbReference type="NCBI Taxonomy" id="755307"/>
    <lineage>
        <taxon>Archaea</taxon>
        <taxon>Methanobacteriati</taxon>
        <taxon>Methanobacteriota</taxon>
        <taxon>Stenosarchaea group</taxon>
        <taxon>Halobacteria</taxon>
        <taxon>Halobacteriales</taxon>
        <taxon>Haloferacaceae</taxon>
        <taxon>Salinigranum</taxon>
    </lineage>
</organism>
<reference evidence="4 5" key="1">
    <citation type="submission" date="2018-01" db="EMBL/GenBank/DDBJ databases">
        <title>Complete genome sequence of Salinigranum rubrum GX10T, an extremely halophilic archaeon isolated from a marine solar saltern.</title>
        <authorList>
            <person name="Han S."/>
        </authorList>
    </citation>
    <scope>NUCLEOTIDE SEQUENCE [LARGE SCALE GENOMIC DNA]</scope>
    <source>
        <strain evidence="4 5">GX10</strain>
    </source>
</reference>
<dbReference type="PANTHER" id="PTHR11820">
    <property type="entry name" value="ACYLPYRUVASE"/>
    <property type="match status" value="1"/>
</dbReference>